<sequence length="89" mass="10244">MCLNTEVSTVAVNALVVSPETWQYNRRQACDISRNYSRTQVEAGSEKRAGCGRTKDKLGYLFFSFGMWRFVFLLGKRIDGRYPCRHVIS</sequence>
<dbReference type="AlphaFoldDB" id="A0A0M3I708"/>
<reference evidence="3" key="1">
    <citation type="submission" date="2017-02" db="UniProtKB">
        <authorList>
            <consortium name="WormBaseParasite"/>
        </authorList>
    </citation>
    <scope>IDENTIFICATION</scope>
</reference>
<keyword evidence="1" id="KW-1133">Transmembrane helix</keyword>
<evidence type="ECO:0000256" key="1">
    <source>
        <dbReference type="SAM" id="Phobius"/>
    </source>
</evidence>
<evidence type="ECO:0000313" key="2">
    <source>
        <dbReference type="Proteomes" id="UP000036681"/>
    </source>
</evidence>
<accession>A0A0M3I708</accession>
<keyword evidence="1" id="KW-0472">Membrane</keyword>
<dbReference type="WBParaSite" id="ALUE_0001290901-mRNA-1">
    <property type="protein sequence ID" value="ALUE_0001290901-mRNA-1"/>
    <property type="gene ID" value="ALUE_0001290901"/>
</dbReference>
<evidence type="ECO:0000313" key="3">
    <source>
        <dbReference type="WBParaSite" id="ALUE_0001290901-mRNA-1"/>
    </source>
</evidence>
<keyword evidence="1" id="KW-0812">Transmembrane</keyword>
<proteinExistence type="predicted"/>
<protein>
    <submittedName>
        <fullName evidence="3">Uncharacterized protein</fullName>
    </submittedName>
</protein>
<organism evidence="2 3">
    <name type="scientific">Ascaris lumbricoides</name>
    <name type="common">Giant roundworm</name>
    <dbReference type="NCBI Taxonomy" id="6252"/>
    <lineage>
        <taxon>Eukaryota</taxon>
        <taxon>Metazoa</taxon>
        <taxon>Ecdysozoa</taxon>
        <taxon>Nematoda</taxon>
        <taxon>Chromadorea</taxon>
        <taxon>Rhabditida</taxon>
        <taxon>Spirurina</taxon>
        <taxon>Ascaridomorpha</taxon>
        <taxon>Ascaridoidea</taxon>
        <taxon>Ascarididae</taxon>
        <taxon>Ascaris</taxon>
    </lineage>
</organism>
<keyword evidence="2" id="KW-1185">Reference proteome</keyword>
<dbReference type="Proteomes" id="UP000036681">
    <property type="component" value="Unplaced"/>
</dbReference>
<name>A0A0M3I708_ASCLU</name>
<feature type="transmembrane region" description="Helical" evidence="1">
    <location>
        <begin position="58"/>
        <end position="75"/>
    </location>
</feature>